<gene>
    <name evidence="2" type="ORF">TTHERM_00954120</name>
</gene>
<keyword evidence="1" id="KW-1133">Transmembrane helix</keyword>
<sequence length="708" mass="82295">MLYSKLDLFSSQFTFYIGNEQTKRGTLFGILLSLSIIVLACAYLIYMIWQFFTNQIEPTFRSQSFITEDKIDIPLSSSMVGFRFEQGQDSGNQEIQQNKTYLVYIAYLYYNSPSFSSFIPLNVTKCTDPNLQGFNCLDFSNVSNYTLSLSTKNNLKSSIEVFTYGCLDLDSLKTTIPDNCATQSEIDSVINGVNAVLKFKLFTSQYNTTSQEIQVNYRNAIVYTVANQAILTQLKTQKQVTQIKQGLVVQSNSVFSSPIQYVQQDQGYDRQYAIQQIKAGAYSTVIIYLDEIVQQIQIQYPTLPQIFALVNSTFNLLMLLGIFGRFASQKSINKDFCMLFLKNLYQDDFLKIIKQNNCEQQFQQDRAQSNINNHQEFDSVKDRVNEDLQENYSQPIFIPAFANKQKALLDQDQTLNTNEITIESQNNKTTEQLQKYNDQYQFKEEVNQKQEFDKIYAEQLIIQKKAENSYKQSQSFNNSNLKQQIAYGSPINQITISQKDQSLINSNNISFTNKQVIIKKNHFFYQLAKTQQNHQNNQKNYLKHNKFTQILEKINNRSTSDKFSNILFKMNLFRKCDPPIKQQKDLTLSIIEEQVKKDLNILNFVKDIIFLKKAVMMLLTKDQLAALHLLGFSSNFLHTEPYKSNCSLAQIEKDKKLSHYEMQYSILKSPKFQIEYFQQFLKRCSEEEQNTSNLDQRILTSIVQNYKI</sequence>
<proteinExistence type="predicted"/>
<feature type="transmembrane region" description="Helical" evidence="1">
    <location>
        <begin position="27"/>
        <end position="49"/>
    </location>
</feature>
<evidence type="ECO:0000256" key="1">
    <source>
        <dbReference type="SAM" id="Phobius"/>
    </source>
</evidence>
<dbReference type="HOGENOM" id="CLU_013044_1_1_1"/>
<accession>Q23MQ2</accession>
<dbReference type="InParanoid" id="Q23MQ2"/>
<dbReference type="KEGG" id="tet:TTHERM_00954120"/>
<dbReference type="AlphaFoldDB" id="Q23MQ2"/>
<keyword evidence="1" id="KW-0472">Membrane</keyword>
<keyword evidence="3" id="KW-1185">Reference proteome</keyword>
<reference evidence="3" key="1">
    <citation type="journal article" date="2006" name="PLoS Biol.">
        <title>Macronuclear genome sequence of the ciliate Tetrahymena thermophila, a model eukaryote.</title>
        <authorList>
            <person name="Eisen J.A."/>
            <person name="Coyne R.S."/>
            <person name="Wu M."/>
            <person name="Wu D."/>
            <person name="Thiagarajan M."/>
            <person name="Wortman J.R."/>
            <person name="Badger J.H."/>
            <person name="Ren Q."/>
            <person name="Amedeo P."/>
            <person name="Jones K.M."/>
            <person name="Tallon L.J."/>
            <person name="Delcher A.L."/>
            <person name="Salzberg S.L."/>
            <person name="Silva J.C."/>
            <person name="Haas B.J."/>
            <person name="Majoros W.H."/>
            <person name="Farzad M."/>
            <person name="Carlton J.M."/>
            <person name="Smith R.K. Jr."/>
            <person name="Garg J."/>
            <person name="Pearlman R.E."/>
            <person name="Karrer K.M."/>
            <person name="Sun L."/>
            <person name="Manning G."/>
            <person name="Elde N.C."/>
            <person name="Turkewitz A.P."/>
            <person name="Asai D.J."/>
            <person name="Wilkes D.E."/>
            <person name="Wang Y."/>
            <person name="Cai H."/>
            <person name="Collins K."/>
            <person name="Stewart B.A."/>
            <person name="Lee S.R."/>
            <person name="Wilamowska K."/>
            <person name="Weinberg Z."/>
            <person name="Ruzzo W.L."/>
            <person name="Wloga D."/>
            <person name="Gaertig J."/>
            <person name="Frankel J."/>
            <person name="Tsao C.-C."/>
            <person name="Gorovsky M.A."/>
            <person name="Keeling P.J."/>
            <person name="Waller R.F."/>
            <person name="Patron N.J."/>
            <person name="Cherry J.M."/>
            <person name="Stover N.A."/>
            <person name="Krieger C.J."/>
            <person name="del Toro C."/>
            <person name="Ryder H.F."/>
            <person name="Williamson S.C."/>
            <person name="Barbeau R.A."/>
            <person name="Hamilton E.P."/>
            <person name="Orias E."/>
        </authorList>
    </citation>
    <scope>NUCLEOTIDE SEQUENCE [LARGE SCALE GENOMIC DNA]</scope>
    <source>
        <strain evidence="3">SB210</strain>
    </source>
</reference>
<organism evidence="2 3">
    <name type="scientific">Tetrahymena thermophila (strain SB210)</name>
    <dbReference type="NCBI Taxonomy" id="312017"/>
    <lineage>
        <taxon>Eukaryota</taxon>
        <taxon>Sar</taxon>
        <taxon>Alveolata</taxon>
        <taxon>Ciliophora</taxon>
        <taxon>Intramacronucleata</taxon>
        <taxon>Oligohymenophorea</taxon>
        <taxon>Hymenostomatida</taxon>
        <taxon>Tetrahymenina</taxon>
        <taxon>Tetrahymenidae</taxon>
        <taxon>Tetrahymena</taxon>
    </lineage>
</organism>
<dbReference type="GeneID" id="7841403"/>
<evidence type="ECO:0000313" key="3">
    <source>
        <dbReference type="Proteomes" id="UP000009168"/>
    </source>
</evidence>
<protein>
    <submittedName>
        <fullName evidence="2">AMP-binding enzyme family protein</fullName>
    </submittedName>
</protein>
<keyword evidence="1" id="KW-0812">Transmembrane</keyword>
<dbReference type="Proteomes" id="UP000009168">
    <property type="component" value="Unassembled WGS sequence"/>
</dbReference>
<dbReference type="eggNOG" id="ENOG502T0U3">
    <property type="taxonomic scope" value="Eukaryota"/>
</dbReference>
<name>Q23MQ2_TETTS</name>
<dbReference type="RefSeq" id="XP_001018035.2">
    <property type="nucleotide sequence ID" value="XM_001018035.2"/>
</dbReference>
<dbReference type="EMBL" id="GG662658">
    <property type="protein sequence ID" value="EAR97790.2"/>
    <property type="molecule type" value="Genomic_DNA"/>
</dbReference>
<evidence type="ECO:0000313" key="2">
    <source>
        <dbReference type="EMBL" id="EAR97790.2"/>
    </source>
</evidence>
<dbReference type="OrthoDB" id="302623at2759"/>